<dbReference type="Pfam" id="PF08626">
    <property type="entry name" value="TRAPPC9-Trs120"/>
    <property type="match status" value="1"/>
</dbReference>
<dbReference type="HOGENOM" id="CLU_003519_0_0_1"/>
<evidence type="ECO:0000259" key="1">
    <source>
        <dbReference type="Pfam" id="PF08626"/>
    </source>
</evidence>
<dbReference type="STRING" id="559515.M4B8G3"/>
<proteinExistence type="predicted"/>
<evidence type="ECO:0000313" key="2">
    <source>
        <dbReference type="EnsemblProtists" id="HpaP802569"/>
    </source>
</evidence>
<dbReference type="eggNOG" id="KOG1953">
    <property type="taxonomic scope" value="Eukaryota"/>
</dbReference>
<protein>
    <recommendedName>
        <fullName evidence="1">Trs120/TRAPPC9 N-terminal domain-containing protein</fullName>
    </recommendedName>
</protein>
<dbReference type="PANTHER" id="PTHR21512">
    <property type="entry name" value="TRAFFICKING PROTEIN PARTICLE COMPLEX SUBUNIT 9"/>
    <property type="match status" value="1"/>
</dbReference>
<dbReference type="Proteomes" id="UP000011713">
    <property type="component" value="Unassembled WGS sequence"/>
</dbReference>
<dbReference type="EMBL" id="JH597989">
    <property type="status" value="NOT_ANNOTATED_CDS"/>
    <property type="molecule type" value="Genomic_DNA"/>
</dbReference>
<dbReference type="InterPro" id="IPR013935">
    <property type="entry name" value="Trs120_TRAPPC9"/>
</dbReference>
<dbReference type="PANTHER" id="PTHR21512:SF5">
    <property type="entry name" value="TRAFFICKING PROTEIN PARTICLE COMPLEX SUBUNIT 9"/>
    <property type="match status" value="1"/>
</dbReference>
<dbReference type="InParanoid" id="M4B8G3"/>
<reference evidence="3" key="1">
    <citation type="journal article" date="2010" name="Science">
        <title>Signatures of adaptation to obligate biotrophy in the Hyaloperonospora arabidopsidis genome.</title>
        <authorList>
            <person name="Baxter L."/>
            <person name="Tripathy S."/>
            <person name="Ishaque N."/>
            <person name="Boot N."/>
            <person name="Cabral A."/>
            <person name="Kemen E."/>
            <person name="Thines M."/>
            <person name="Ah-Fong A."/>
            <person name="Anderson R."/>
            <person name="Badejoko W."/>
            <person name="Bittner-Eddy P."/>
            <person name="Boore J.L."/>
            <person name="Chibucos M.C."/>
            <person name="Coates M."/>
            <person name="Dehal P."/>
            <person name="Delehaunty K."/>
            <person name="Dong S."/>
            <person name="Downton P."/>
            <person name="Dumas B."/>
            <person name="Fabro G."/>
            <person name="Fronick C."/>
            <person name="Fuerstenberg S.I."/>
            <person name="Fulton L."/>
            <person name="Gaulin E."/>
            <person name="Govers F."/>
            <person name="Hughes L."/>
            <person name="Humphray S."/>
            <person name="Jiang R.H."/>
            <person name="Judelson H."/>
            <person name="Kamoun S."/>
            <person name="Kyung K."/>
            <person name="Meijer H."/>
            <person name="Minx P."/>
            <person name="Morris P."/>
            <person name="Nelson J."/>
            <person name="Phuntumart V."/>
            <person name="Qutob D."/>
            <person name="Rehmany A."/>
            <person name="Rougon-Cardoso A."/>
            <person name="Ryden P."/>
            <person name="Torto-Alalibo T."/>
            <person name="Studholme D."/>
            <person name="Wang Y."/>
            <person name="Win J."/>
            <person name="Wood J."/>
            <person name="Clifton S.W."/>
            <person name="Rogers J."/>
            <person name="Van den Ackerveken G."/>
            <person name="Jones J.D."/>
            <person name="McDowell J.M."/>
            <person name="Beynon J."/>
            <person name="Tyler B.M."/>
        </authorList>
    </citation>
    <scope>NUCLEOTIDE SEQUENCE [LARGE SCALE GENOMIC DNA]</scope>
    <source>
        <strain evidence="3">Emoy2</strain>
    </source>
</reference>
<sequence>MSCARAWTRPAEFLVYVVPVGDAMPSSVLASYTRLLQAHCVLPLRSLTRPGGYAAELSPFDGFSWTGSGSLRFRFVSIAAERVEMCNGEDVHASHRVIGVLGICHCPSLVHNTGLQAAYTQFQASVRRFPALLVHKLFAFEHTFEDVGAVREYERLDDLVMFPMHHELQGTGESTVSLHLQVVMNTLTVHILMSLESAIRSVTSSLAVANGLTSAADLELADLAGREDLASVLLDVNVEPQQTHDTQCSPLVLSRDGRNGGDSFDAVSNSDTRLTGSLFSSSSVPSPLSAAKASVEPTRCNRRRKRQVARREKLVGDYNVLVSCISSAMRHYVAAIEMLREEERRSGGAPGDALWLAAALEGYVYCLYTESQNKFSAGLVEKASEAVAFYANAGTTELESLLIENMGWYYAGVAMSTCASMAGDARMLESVWVKRLLWDVLERGMILFPDLQSQRQVEFLIQTSRMLETVGHHRRVALFLHEAASLLLARNAGAQLLSPTCSTKGQQWNRDLKAALILERMAAEQLGIQGLSIRKGEFLPWEVTSQYRKKCRKTMSATDGSTDIPDSVWLVIRFHVLRQLLTIARMLGDALLVGTYCLQLLEMLVWCDSVARQPNVGHQSSPASRETHGICAKLVVAQQPAASLRNRRQHVERVPANLHSKSGFLVSPPPGIDCRIKRNVSRSPSVTISNAAASLSSTLSNTPRLLATPRQHFSAAVNAISTRASPSFMPFSHAYHHHNEAMSDCPDGVADCTPTATTSGQMEVRSVFTDEEDRSDSSRLLYAVDCELDDTCVLDALNEPVSPWDLRSKSHIVKIQRRLLNVLESDCGVLQTGAQVQLPTFLRVDRLELRTSCNVQNPFLSRATALRMFGVQSKSSQQAVKPDFFYSPFEKQKMRETGQRQCSNEQDASSAMPDMYEKGFSVYERIEVQLTLSNPMGIRVKLQEVKAWVAFVEESDESAEKNSSTKVATNDGGVECYACSFTLKPYERHKAVVLEIQPFRAGTFHVRGCFMKAHNITTSFELEIPVRLQVVDELPMVSLSLREQSTMTLANDKTKAKSREPAASTIRLAMFSSETRQFLLCIRSTGNRQITNYRLAVAVHHRRATTTTYVLFNNLPTEEGSVQYVPGGITNGTIAGELDDGEVKTEVILLRCGKVASSPLPLVGGDSVTIPFQVSLRHRHTHGEQVDDGIRIEWSFVYGDEAPCTGAYDGKNIAEDVFYRESKLAFEIVRLPSMMLHSVTMLSCCVEQLPTGCQSCGDNADTGAVVRCLPKMATSDHLYCMIIVHVFNPTETTFRLRLHRAVDGSDGITCEAEIGRLCSRQLVIEVPRLQFLSFSQGSSNLAEVLNELMEIEWETFFGIRGRLLCEDHHLGQASEHGQLELFLPPIRFQIQSPDEGFALVSAGGQMQNGGGGVPEGMDDIHRLRFFQASHLRDQVRTLHAELFKYIPITISLQRTGDNGSKEHASLCVEVEVVITDEGDEAGCEMSDHMMVVGQLKSLVRWDSGIDRRPRLREIQCMFLSDGNFRVAVCGRVIGLGEKYVGGEIWCHQPLYVCVRSQDAIIAERTAQIFELATRVS</sequence>
<dbReference type="EnsemblProtists" id="HpaT802569">
    <property type="protein sequence ID" value="HpaP802569"/>
    <property type="gene ID" value="HpaG802569"/>
</dbReference>
<reference evidence="2" key="2">
    <citation type="submission" date="2015-06" db="UniProtKB">
        <authorList>
            <consortium name="EnsemblProtists"/>
        </authorList>
    </citation>
    <scope>IDENTIFICATION</scope>
    <source>
        <strain evidence="2">Emoy2</strain>
    </source>
</reference>
<dbReference type="VEuPathDB" id="FungiDB:HpaG802569"/>
<name>M4B8G3_HYAAE</name>
<organism evidence="2 3">
    <name type="scientific">Hyaloperonospora arabidopsidis (strain Emoy2)</name>
    <name type="common">Downy mildew agent</name>
    <name type="synonym">Peronospora arabidopsidis</name>
    <dbReference type="NCBI Taxonomy" id="559515"/>
    <lineage>
        <taxon>Eukaryota</taxon>
        <taxon>Sar</taxon>
        <taxon>Stramenopiles</taxon>
        <taxon>Oomycota</taxon>
        <taxon>Peronosporomycetes</taxon>
        <taxon>Peronosporales</taxon>
        <taxon>Peronosporaceae</taxon>
        <taxon>Hyaloperonospora</taxon>
    </lineage>
</organism>
<keyword evidence="3" id="KW-1185">Reference proteome</keyword>
<feature type="domain" description="Trs120/TRAPPC9 N-terminal" evidence="1">
    <location>
        <begin position="8"/>
        <end position="367"/>
    </location>
</feature>
<accession>M4B8G3</accession>
<dbReference type="InterPro" id="IPR058563">
    <property type="entry name" value="Trs120_TRAPPC9_N"/>
</dbReference>
<dbReference type="GO" id="GO:0005802">
    <property type="term" value="C:trans-Golgi network"/>
    <property type="evidence" value="ECO:0007669"/>
    <property type="project" value="TreeGrafter"/>
</dbReference>
<evidence type="ECO:0000313" key="3">
    <source>
        <dbReference type="Proteomes" id="UP000011713"/>
    </source>
</evidence>
<dbReference type="OMA" id="EWETYFG"/>